<dbReference type="GO" id="GO:0005634">
    <property type="term" value="C:nucleus"/>
    <property type="evidence" value="ECO:0007669"/>
    <property type="project" value="UniProtKB-SubCell"/>
</dbReference>
<dbReference type="PANTHER" id="PTHR22884">
    <property type="entry name" value="SET DOMAIN PROTEINS"/>
    <property type="match status" value="1"/>
</dbReference>
<dbReference type="InterPro" id="IPR046341">
    <property type="entry name" value="SET_dom_sf"/>
</dbReference>
<dbReference type="InterPro" id="IPR050777">
    <property type="entry name" value="SET2_Histone-Lys_MeTrsfase"/>
</dbReference>
<keyword evidence="13" id="KW-1185">Reference proteome</keyword>
<dbReference type="Pfam" id="PF00856">
    <property type="entry name" value="SET"/>
    <property type="match status" value="1"/>
</dbReference>
<organism evidence="12 13">
    <name type="scientific">Phakopsora pachyrhizi</name>
    <name type="common">Asian soybean rust disease fungus</name>
    <dbReference type="NCBI Taxonomy" id="170000"/>
    <lineage>
        <taxon>Eukaryota</taxon>
        <taxon>Fungi</taxon>
        <taxon>Dikarya</taxon>
        <taxon>Basidiomycota</taxon>
        <taxon>Pucciniomycotina</taxon>
        <taxon>Pucciniomycetes</taxon>
        <taxon>Pucciniales</taxon>
        <taxon>Phakopsoraceae</taxon>
        <taxon>Phakopsora</taxon>
    </lineage>
</organism>
<feature type="domain" description="SET" evidence="9">
    <location>
        <begin position="632"/>
        <end position="751"/>
    </location>
</feature>
<feature type="compositionally biased region" description="Low complexity" evidence="8">
    <location>
        <begin position="117"/>
        <end position="130"/>
    </location>
</feature>
<dbReference type="SMART" id="SM00570">
    <property type="entry name" value="AWS"/>
    <property type="match status" value="1"/>
</dbReference>
<evidence type="ECO:0000259" key="11">
    <source>
        <dbReference type="PROSITE" id="PS51215"/>
    </source>
</evidence>
<comment type="caution">
    <text evidence="12">The sequence shown here is derived from an EMBL/GenBank/DDBJ whole genome shotgun (WGS) entry which is preliminary data.</text>
</comment>
<proteinExistence type="predicted"/>
<feature type="compositionally biased region" description="Basic and acidic residues" evidence="8">
    <location>
        <begin position="62"/>
        <end position="73"/>
    </location>
</feature>
<feature type="compositionally biased region" description="Polar residues" evidence="8">
    <location>
        <begin position="399"/>
        <end position="434"/>
    </location>
</feature>
<evidence type="ECO:0000256" key="3">
    <source>
        <dbReference type="ARBA" id="ARBA00022454"/>
    </source>
</evidence>
<feature type="compositionally biased region" description="Low complexity" evidence="8">
    <location>
        <begin position="472"/>
        <end position="482"/>
    </location>
</feature>
<evidence type="ECO:0008006" key="14">
    <source>
        <dbReference type="Google" id="ProtNLM"/>
    </source>
</evidence>
<dbReference type="Proteomes" id="UP001153365">
    <property type="component" value="Unassembled WGS sequence"/>
</dbReference>
<feature type="compositionally biased region" description="Polar residues" evidence="8">
    <location>
        <begin position="143"/>
        <end position="177"/>
    </location>
</feature>
<feature type="compositionally biased region" description="Basic and acidic residues" evidence="8">
    <location>
        <begin position="858"/>
        <end position="873"/>
    </location>
</feature>
<evidence type="ECO:0000256" key="7">
    <source>
        <dbReference type="ARBA" id="ARBA00023242"/>
    </source>
</evidence>
<evidence type="ECO:0000256" key="1">
    <source>
        <dbReference type="ARBA" id="ARBA00004123"/>
    </source>
</evidence>
<dbReference type="PROSITE" id="PS50280">
    <property type="entry name" value="SET"/>
    <property type="match status" value="1"/>
</dbReference>
<feature type="domain" description="Post-SET" evidence="10">
    <location>
        <begin position="810"/>
        <end position="826"/>
    </location>
</feature>
<dbReference type="GO" id="GO:0032259">
    <property type="term" value="P:methylation"/>
    <property type="evidence" value="ECO:0007669"/>
    <property type="project" value="UniProtKB-KW"/>
</dbReference>
<dbReference type="SUPFAM" id="SSF82199">
    <property type="entry name" value="SET domain"/>
    <property type="match status" value="1"/>
</dbReference>
<dbReference type="GO" id="GO:0005694">
    <property type="term" value="C:chromosome"/>
    <property type="evidence" value="ECO:0007669"/>
    <property type="project" value="UniProtKB-SubCell"/>
</dbReference>
<feature type="region of interest" description="Disordered" evidence="8">
    <location>
        <begin position="385"/>
        <end position="483"/>
    </location>
</feature>
<feature type="region of interest" description="Disordered" evidence="8">
    <location>
        <begin position="242"/>
        <end position="291"/>
    </location>
</feature>
<dbReference type="PROSITE" id="PS50868">
    <property type="entry name" value="POST_SET"/>
    <property type="match status" value="1"/>
</dbReference>
<protein>
    <recommendedName>
        <fullName evidence="14">Histone-lysine N-methyltransferase</fullName>
    </recommendedName>
</protein>
<dbReference type="GO" id="GO:0042054">
    <property type="term" value="F:histone methyltransferase activity"/>
    <property type="evidence" value="ECO:0007669"/>
    <property type="project" value="InterPro"/>
</dbReference>
<dbReference type="SMART" id="SM00317">
    <property type="entry name" value="SET"/>
    <property type="match status" value="1"/>
</dbReference>
<feature type="region of interest" description="Disordered" evidence="8">
    <location>
        <begin position="766"/>
        <end position="785"/>
    </location>
</feature>
<feature type="compositionally biased region" description="Basic and acidic residues" evidence="8">
    <location>
        <begin position="33"/>
        <end position="53"/>
    </location>
</feature>
<sequence length="897" mass="100850">MWRPGKWVYAEDDDNQSNSETGSNNNNNNSSSRTDDIENHNSRRRSLPLEHPHSPPWKLGRVPKETAIFKDGRRMSKRFEKLLKDREVKLKPSTQQQSQPNATTPNQTHRRRERSKSIVSATATVSRSSTENIQHSGRRQRRGSVTGNTGSNSLINHHFTINQSRPHNLKSSSTQPEPESENEPLVSSNRFKPSKLSPTPQKRRNVNRSAPTFNDSSINSFIPSNTITTSIIPTTNYNNNQSIINNNNNNNNTLSPLSPKTQSDGPRPLATQINKATPPKLDPSQDDSNHNLVETFSKTESTLSDPHTPPAIGVHFESLVSTASSPHPPVAPLKRFRPWEALKGIQTDNAEVAGDLKLIHEAHLQRQNKSLSTTTATSTATSLWLSNSHQNHSKKRDSVNQPTEPNNSHEPSDSQQASLTPLNTFIFNSFSNPTDGGETSGTAHSPHSSSDLTDLSSSLSDLSDENTDQNLSSTSSSMIYSESDIEDDCLPESLVRKVRRPSTATTDKSAKIKWRRKRSAAIHRARRAMRSMAKKGLKSMMMADEDDESGGMSPPGYIKIKSNVYPNRKPEVSDLPPPLCGCTEGGCKENCLNRAMLYLCDPKRCQLGQSCTNIPFNQRKDIIDESTNKLGKGLKVFYTGPQRGWGLKTEIRLKEGMFLIDYRGEIISRENCYKRVLNEYREMKNFYFLDYDGSDVIDAGKKGNCSRFINHSCEPNLRVERFKLSGLEEYQFGLFCLRDIEVGEELLYNYGWQNFSDIAPTSNVRTSMRQSTSKDPITTDRSNSKITVDEEEDEDLNFSTLTTIKATAPTVQKCFCGSRICKGFLGIKRAAPNKNNAYSRNNTKSSTNHISNNKNMKRTSDDINDNSRRGELDLSRENKDREIVRRRSLVLKRLKNY</sequence>
<feature type="compositionally biased region" description="Low complexity" evidence="8">
    <location>
        <begin position="448"/>
        <end position="461"/>
    </location>
</feature>
<dbReference type="Gene3D" id="2.170.270.10">
    <property type="entry name" value="SET domain"/>
    <property type="match status" value="1"/>
</dbReference>
<feature type="compositionally biased region" description="Low complexity" evidence="8">
    <location>
        <begin position="242"/>
        <end position="252"/>
    </location>
</feature>
<keyword evidence="6" id="KW-0949">S-adenosyl-L-methionine</keyword>
<evidence type="ECO:0000259" key="9">
    <source>
        <dbReference type="PROSITE" id="PS50280"/>
    </source>
</evidence>
<name>A0AAV0BT49_PHAPC</name>
<feature type="compositionally biased region" description="Polar residues" evidence="8">
    <location>
        <begin position="253"/>
        <end position="264"/>
    </location>
</feature>
<feature type="region of interest" description="Disordered" evidence="8">
    <location>
        <begin position="834"/>
        <end position="873"/>
    </location>
</feature>
<keyword evidence="3" id="KW-0158">Chromosome</keyword>
<evidence type="ECO:0000256" key="6">
    <source>
        <dbReference type="ARBA" id="ARBA00022691"/>
    </source>
</evidence>
<comment type="subcellular location">
    <subcellularLocation>
        <location evidence="2">Chromosome</location>
    </subcellularLocation>
    <subcellularLocation>
        <location evidence="1">Nucleus</location>
    </subcellularLocation>
</comment>
<feature type="region of interest" description="Disordered" evidence="8">
    <location>
        <begin position="88"/>
        <end position="223"/>
    </location>
</feature>
<feature type="region of interest" description="Disordered" evidence="8">
    <location>
        <begin position="1"/>
        <end position="73"/>
    </location>
</feature>
<dbReference type="InterPro" id="IPR003616">
    <property type="entry name" value="Post-SET_dom"/>
</dbReference>
<evidence type="ECO:0000256" key="8">
    <source>
        <dbReference type="SAM" id="MobiDB-lite"/>
    </source>
</evidence>
<evidence type="ECO:0000259" key="10">
    <source>
        <dbReference type="PROSITE" id="PS50868"/>
    </source>
</evidence>
<feature type="compositionally biased region" description="Polar residues" evidence="8">
    <location>
        <begin position="834"/>
        <end position="854"/>
    </location>
</feature>
<evidence type="ECO:0000313" key="13">
    <source>
        <dbReference type="Proteomes" id="UP001153365"/>
    </source>
</evidence>
<dbReference type="InterPro" id="IPR001214">
    <property type="entry name" value="SET_dom"/>
</dbReference>
<accession>A0AAV0BT49</accession>
<reference evidence="12" key="1">
    <citation type="submission" date="2022-06" db="EMBL/GenBank/DDBJ databases">
        <authorList>
            <consortium name="SYNGENTA / RWTH Aachen University"/>
        </authorList>
    </citation>
    <scope>NUCLEOTIDE SEQUENCE</scope>
</reference>
<dbReference type="InterPro" id="IPR006560">
    <property type="entry name" value="AWS_dom"/>
</dbReference>
<keyword evidence="7" id="KW-0539">Nucleus</keyword>
<evidence type="ECO:0000256" key="4">
    <source>
        <dbReference type="ARBA" id="ARBA00022603"/>
    </source>
</evidence>
<keyword evidence="5" id="KW-0808">Transferase</keyword>
<feature type="compositionally biased region" description="Polar residues" evidence="8">
    <location>
        <begin position="185"/>
        <end position="200"/>
    </location>
</feature>
<evidence type="ECO:0000256" key="2">
    <source>
        <dbReference type="ARBA" id="ARBA00004286"/>
    </source>
</evidence>
<evidence type="ECO:0000313" key="12">
    <source>
        <dbReference type="EMBL" id="CAH7689406.1"/>
    </source>
</evidence>
<feature type="compositionally biased region" description="Polar residues" evidence="8">
    <location>
        <begin position="92"/>
        <end position="107"/>
    </location>
</feature>
<gene>
    <name evidence="12" type="ORF">PPACK8108_LOCUS24479</name>
</gene>
<dbReference type="PROSITE" id="PS51215">
    <property type="entry name" value="AWS"/>
    <property type="match status" value="1"/>
</dbReference>
<dbReference type="AlphaFoldDB" id="A0AAV0BT49"/>
<feature type="domain" description="AWS" evidence="11">
    <location>
        <begin position="575"/>
        <end position="620"/>
    </location>
</feature>
<dbReference type="Pfam" id="PF17907">
    <property type="entry name" value="AWS"/>
    <property type="match status" value="1"/>
</dbReference>
<evidence type="ECO:0000256" key="5">
    <source>
        <dbReference type="ARBA" id="ARBA00022679"/>
    </source>
</evidence>
<keyword evidence="4" id="KW-0489">Methyltransferase</keyword>
<feature type="compositionally biased region" description="Low complexity" evidence="8">
    <location>
        <begin position="16"/>
        <end position="32"/>
    </location>
</feature>
<dbReference type="EMBL" id="CALTRL010006072">
    <property type="protein sequence ID" value="CAH7689406.1"/>
    <property type="molecule type" value="Genomic_DNA"/>
</dbReference>